<evidence type="ECO:0000256" key="2">
    <source>
        <dbReference type="SAM" id="SignalP"/>
    </source>
</evidence>
<dbReference type="OrthoDB" id="9913137at2"/>
<proteinExistence type="predicted"/>
<dbReference type="EMBL" id="CP001823">
    <property type="protein sequence ID" value="ACZ39391.1"/>
    <property type="molecule type" value="Genomic_DNA"/>
</dbReference>
<dbReference type="KEGG" id="sti:Sthe_1960"/>
<dbReference type="PROSITE" id="PS51257">
    <property type="entry name" value="PROKAR_LIPOPROTEIN"/>
    <property type="match status" value="1"/>
</dbReference>
<name>D1C574_SPHTD</name>
<reference evidence="4" key="1">
    <citation type="submission" date="2009-11" db="EMBL/GenBank/DDBJ databases">
        <title>The complete chromosome 1 of Sphaerobacter thermophilus DSM 20745.</title>
        <authorList>
            <person name="Lucas S."/>
            <person name="Copeland A."/>
            <person name="Lapidus A."/>
            <person name="Glavina del Rio T."/>
            <person name="Dalin E."/>
            <person name="Tice H."/>
            <person name="Bruce D."/>
            <person name="Goodwin L."/>
            <person name="Pitluck S."/>
            <person name="Kyrpides N."/>
            <person name="Mavromatis K."/>
            <person name="Ivanova N."/>
            <person name="Mikhailova N."/>
            <person name="LaButti K.M."/>
            <person name="Clum A."/>
            <person name="Sun H.I."/>
            <person name="Brettin T."/>
            <person name="Detter J.C."/>
            <person name="Han C."/>
            <person name="Larimer F."/>
            <person name="Land M."/>
            <person name="Hauser L."/>
            <person name="Markowitz V."/>
            <person name="Cheng J.F."/>
            <person name="Hugenholtz P."/>
            <person name="Woyke T."/>
            <person name="Wu D."/>
            <person name="Steenblock K."/>
            <person name="Schneider S."/>
            <person name="Pukall R."/>
            <person name="Goeker M."/>
            <person name="Klenk H.P."/>
            <person name="Eisen J.A."/>
        </authorList>
    </citation>
    <scope>NUCLEOTIDE SEQUENCE [LARGE SCALE GENOMIC DNA]</scope>
    <source>
        <strain evidence="4">ATCC 49802 / DSM 20745 / S 6022</strain>
    </source>
</reference>
<feature type="region of interest" description="Disordered" evidence="1">
    <location>
        <begin position="26"/>
        <end position="55"/>
    </location>
</feature>
<evidence type="ECO:0000313" key="4">
    <source>
        <dbReference type="Proteomes" id="UP000002027"/>
    </source>
</evidence>
<protein>
    <recommendedName>
        <fullName evidence="5">Lipoprotein</fullName>
    </recommendedName>
</protein>
<dbReference type="Proteomes" id="UP000002027">
    <property type="component" value="Chromosome 1"/>
</dbReference>
<organism evidence="3 4">
    <name type="scientific">Sphaerobacter thermophilus (strain ATCC 49802 / DSM 20745 / KCCM 41009 / NCIMB 13125 / S 6022)</name>
    <dbReference type="NCBI Taxonomy" id="479434"/>
    <lineage>
        <taxon>Bacteria</taxon>
        <taxon>Pseudomonadati</taxon>
        <taxon>Thermomicrobiota</taxon>
        <taxon>Thermomicrobia</taxon>
        <taxon>Sphaerobacterales</taxon>
        <taxon>Sphaerobacterineae</taxon>
        <taxon>Sphaerobacteraceae</taxon>
        <taxon>Sphaerobacter</taxon>
    </lineage>
</organism>
<gene>
    <name evidence="3" type="ordered locus">Sthe_1960</name>
</gene>
<dbReference type="RefSeq" id="WP_012872437.1">
    <property type="nucleotide sequence ID" value="NC_013523.1"/>
</dbReference>
<evidence type="ECO:0000313" key="3">
    <source>
        <dbReference type="EMBL" id="ACZ39391.1"/>
    </source>
</evidence>
<evidence type="ECO:0000256" key="1">
    <source>
        <dbReference type="SAM" id="MobiDB-lite"/>
    </source>
</evidence>
<feature type="signal peptide" evidence="2">
    <location>
        <begin position="1"/>
        <end position="31"/>
    </location>
</feature>
<dbReference type="eggNOG" id="ENOG5030TD1">
    <property type="taxonomic scope" value="Bacteria"/>
</dbReference>
<dbReference type="InParanoid" id="D1C574"/>
<evidence type="ECO:0008006" key="5">
    <source>
        <dbReference type="Google" id="ProtNLM"/>
    </source>
</evidence>
<accession>D1C574</accession>
<sequence length="243" mass="25710">MRRSRLLIIALVGVALLVVAACMGGSSNSTPQTTTTPATPTTAPASPSPQAQGTAVVEGCTPVLAPGATPTPTPRVDRRLGPPVLVLIAGDCEQEASLGSFFWQLGKDVAADVNAPGLQIQKDGALALEQGQEVRFEPRVGPVPETMTIDVYPEQGNVRPLEELPNPQGTPYIGTPIPGSNTPDVFKPTTDPVTTVEIPTDALTWTVDLEPGTYFLHVKGTWPNPTGEGRELTSEYSFYVRVK</sequence>
<dbReference type="HOGENOM" id="CLU_1142022_0_0_0"/>
<keyword evidence="2" id="KW-0732">Signal</keyword>
<keyword evidence="4" id="KW-1185">Reference proteome</keyword>
<dbReference type="AlphaFoldDB" id="D1C574"/>
<reference evidence="3 4" key="2">
    <citation type="journal article" date="2010" name="Stand. Genomic Sci.">
        <title>Complete genome sequence of Desulfohalobium retbaense type strain (HR(100)).</title>
        <authorList>
            <person name="Spring S."/>
            <person name="Nolan M."/>
            <person name="Lapidus A."/>
            <person name="Glavina Del Rio T."/>
            <person name="Copeland A."/>
            <person name="Tice H."/>
            <person name="Cheng J.F."/>
            <person name="Lucas S."/>
            <person name="Land M."/>
            <person name="Chen F."/>
            <person name="Bruce D."/>
            <person name="Goodwin L."/>
            <person name="Pitluck S."/>
            <person name="Ivanova N."/>
            <person name="Mavromatis K."/>
            <person name="Mikhailova N."/>
            <person name="Pati A."/>
            <person name="Chen A."/>
            <person name="Palaniappan K."/>
            <person name="Hauser L."/>
            <person name="Chang Y.J."/>
            <person name="Jeffries C.D."/>
            <person name="Munk C."/>
            <person name="Kiss H."/>
            <person name="Chain P."/>
            <person name="Han C."/>
            <person name="Brettin T."/>
            <person name="Detter J.C."/>
            <person name="Schuler E."/>
            <person name="Goker M."/>
            <person name="Rohde M."/>
            <person name="Bristow J."/>
            <person name="Eisen J.A."/>
            <person name="Markowitz V."/>
            <person name="Hugenholtz P."/>
            <person name="Kyrpides N.C."/>
            <person name="Klenk H.P."/>
        </authorList>
    </citation>
    <scope>NUCLEOTIDE SEQUENCE [LARGE SCALE GENOMIC DNA]</scope>
    <source>
        <strain evidence="4">ATCC 49802 / DSM 20745 / S 6022</strain>
    </source>
</reference>
<feature type="chain" id="PRO_5003021457" description="Lipoprotein" evidence="2">
    <location>
        <begin position="32"/>
        <end position="243"/>
    </location>
</feature>